<dbReference type="SUPFAM" id="SSF102114">
    <property type="entry name" value="Radical SAM enzymes"/>
    <property type="match status" value="1"/>
</dbReference>
<evidence type="ECO:0000313" key="6">
    <source>
        <dbReference type="EMBL" id="KQL20746.1"/>
    </source>
</evidence>
<evidence type="ECO:0000256" key="1">
    <source>
        <dbReference type="ARBA" id="ARBA00022691"/>
    </source>
</evidence>
<feature type="domain" description="Radical SAM core" evidence="5">
    <location>
        <begin position="88"/>
        <end position="302"/>
    </location>
</feature>
<dbReference type="GO" id="GO:0003824">
    <property type="term" value="F:catalytic activity"/>
    <property type="evidence" value="ECO:0007669"/>
    <property type="project" value="InterPro"/>
</dbReference>
<gene>
    <name evidence="6" type="ORF">AN957_20545</name>
</gene>
<dbReference type="GO" id="GO:0046872">
    <property type="term" value="F:metal ion binding"/>
    <property type="evidence" value="ECO:0007669"/>
    <property type="project" value="UniProtKB-KW"/>
</dbReference>
<dbReference type="InterPro" id="IPR013785">
    <property type="entry name" value="Aldolase_TIM"/>
</dbReference>
<dbReference type="InterPro" id="IPR006638">
    <property type="entry name" value="Elp3/MiaA/NifB-like_rSAM"/>
</dbReference>
<accession>A0A0Q3VIQ9</accession>
<evidence type="ECO:0000256" key="3">
    <source>
        <dbReference type="ARBA" id="ARBA00023004"/>
    </source>
</evidence>
<evidence type="ECO:0000256" key="4">
    <source>
        <dbReference type="ARBA" id="ARBA00023014"/>
    </source>
</evidence>
<dbReference type="STRING" id="1637975.AN957_20545"/>
<evidence type="ECO:0000259" key="5">
    <source>
        <dbReference type="PROSITE" id="PS51918"/>
    </source>
</evidence>
<keyword evidence="7" id="KW-1185">Reference proteome</keyword>
<proteinExistence type="predicted"/>
<comment type="caution">
    <text evidence="6">The sequence shown here is derived from an EMBL/GenBank/DDBJ whole genome shotgun (WGS) entry which is preliminary data.</text>
</comment>
<evidence type="ECO:0000256" key="2">
    <source>
        <dbReference type="ARBA" id="ARBA00022723"/>
    </source>
</evidence>
<dbReference type="PANTHER" id="PTHR43288:SF1">
    <property type="entry name" value="GLYCYL-RADICAL ENZYME ACTIVATING ENZYME MJ0021-RELATED"/>
    <property type="match status" value="1"/>
</dbReference>
<dbReference type="GO" id="GO:0051536">
    <property type="term" value="F:iron-sulfur cluster binding"/>
    <property type="evidence" value="ECO:0007669"/>
    <property type="project" value="UniProtKB-KW"/>
</dbReference>
<dbReference type="SFLD" id="SFLDS00029">
    <property type="entry name" value="Radical_SAM"/>
    <property type="match status" value="1"/>
</dbReference>
<dbReference type="Gene3D" id="3.20.20.70">
    <property type="entry name" value="Aldolase class I"/>
    <property type="match status" value="1"/>
</dbReference>
<organism evidence="6 7">
    <name type="scientific">Cytobacillus solani</name>
    <dbReference type="NCBI Taxonomy" id="1637975"/>
    <lineage>
        <taxon>Bacteria</taxon>
        <taxon>Bacillati</taxon>
        <taxon>Bacillota</taxon>
        <taxon>Bacilli</taxon>
        <taxon>Bacillales</taxon>
        <taxon>Bacillaceae</taxon>
        <taxon>Cytobacillus</taxon>
    </lineage>
</organism>
<dbReference type="SMART" id="SM00729">
    <property type="entry name" value="Elp3"/>
    <property type="match status" value="1"/>
</dbReference>
<dbReference type="InterPro" id="IPR007197">
    <property type="entry name" value="rSAM"/>
</dbReference>
<sequence length="440" mass="51304">MIKKVTKDSMYMIKNQSYLRYAQLFTNIESDTLETIESFGLKLELAQLANERERTLTRLKEKRAHFRNNNKSIYINRISSACEACQTGTDSYTTFVSMKCHRNCYFCFNENQDNYMHFLENKRDARNELAELIDAGYKLKHIALTGGEPLLFKNETIQFFQFAKEKVPEGYTRLYTAGDLLTEELLQQLGDADLNEIRFSIKMEDSPQKRKHILGKIELAKRYIPNVLVEMPVIPGTLDEMKELLIELDKLDIFGINLLEFCFPLKDPKPFIDRGFKLKNPPYEMYYNYWYAGGLAISMSEELCLALTEFAIEQKLKLGVHYCSLENKFTGQIYQQNHNQVVDKTYSFSNQDYFFKTAKVFGKDKQKVIALLKKNKIIFEFNQQYDFIQFPIEAIKQLAGINIEIAIVSCIIEFDNKESIIREVSIDWTTPTLFQLGDVS</sequence>
<dbReference type="AlphaFoldDB" id="A0A0Q3VIQ9"/>
<name>A0A0Q3VIQ9_9BACI</name>
<dbReference type="PROSITE" id="PS51918">
    <property type="entry name" value="RADICAL_SAM"/>
    <property type="match status" value="1"/>
</dbReference>
<reference evidence="6 7" key="1">
    <citation type="submission" date="2015-09" db="EMBL/GenBank/DDBJ databases">
        <title>Genome sequencing project for genomic taxonomy and phylogenomics of Bacillus-like bacteria.</title>
        <authorList>
            <person name="Liu B."/>
            <person name="Wang J."/>
            <person name="Zhu Y."/>
            <person name="Liu G."/>
            <person name="Chen Q."/>
            <person name="Chen Z."/>
            <person name="Lan J."/>
            <person name="Che J."/>
            <person name="Ge C."/>
            <person name="Shi H."/>
            <person name="Pan Z."/>
            <person name="Liu X."/>
        </authorList>
    </citation>
    <scope>NUCLEOTIDE SEQUENCE [LARGE SCALE GENOMIC DNA]</scope>
    <source>
        <strain evidence="6 7">FJAT-18043</strain>
    </source>
</reference>
<protein>
    <submittedName>
        <fullName evidence="6">Radical SAM protein</fullName>
    </submittedName>
</protein>
<keyword evidence="3" id="KW-0408">Iron</keyword>
<keyword evidence="1" id="KW-0949">S-adenosyl-L-methionine</keyword>
<dbReference type="Pfam" id="PF04055">
    <property type="entry name" value="Radical_SAM"/>
    <property type="match status" value="1"/>
</dbReference>
<keyword evidence="4" id="KW-0411">Iron-sulfur</keyword>
<dbReference type="RefSeq" id="WP_053477239.1">
    <property type="nucleotide sequence ID" value="NZ_CP041305.1"/>
</dbReference>
<dbReference type="PATRIC" id="fig|1637975.4.peg.4085"/>
<dbReference type="Proteomes" id="UP000050996">
    <property type="component" value="Unassembled WGS sequence"/>
</dbReference>
<dbReference type="EMBL" id="LJIX01000006">
    <property type="protein sequence ID" value="KQL20746.1"/>
    <property type="molecule type" value="Genomic_DNA"/>
</dbReference>
<dbReference type="PANTHER" id="PTHR43288">
    <property type="entry name" value="BIOTIN SYNTHASE-RELATED PROTEIN, RADICAL SAM SUPERFAMILY"/>
    <property type="match status" value="1"/>
</dbReference>
<keyword evidence="2" id="KW-0479">Metal-binding</keyword>
<dbReference type="CDD" id="cd01335">
    <property type="entry name" value="Radical_SAM"/>
    <property type="match status" value="1"/>
</dbReference>
<evidence type="ECO:0000313" key="7">
    <source>
        <dbReference type="Proteomes" id="UP000050996"/>
    </source>
</evidence>
<dbReference type="InterPro" id="IPR058240">
    <property type="entry name" value="rSAM_sf"/>
</dbReference>